<evidence type="ECO:0000256" key="1">
    <source>
        <dbReference type="ARBA" id="ARBA00023172"/>
    </source>
</evidence>
<evidence type="ECO:0000313" key="3">
    <source>
        <dbReference type="EMBL" id="MFD2312015.1"/>
    </source>
</evidence>
<dbReference type="InterPro" id="IPR011010">
    <property type="entry name" value="DNA_brk_join_enz"/>
</dbReference>
<name>A0ABW5EHC2_9GAMM</name>
<dbReference type="Proteomes" id="UP001597425">
    <property type="component" value="Unassembled WGS sequence"/>
</dbReference>
<gene>
    <name evidence="3" type="ORF">ACFSKX_16430</name>
</gene>
<dbReference type="Gene3D" id="1.10.443.10">
    <property type="entry name" value="Intergrase catalytic core"/>
    <property type="match status" value="1"/>
</dbReference>
<dbReference type="Pfam" id="PF00589">
    <property type="entry name" value="Phage_integrase"/>
    <property type="match status" value="1"/>
</dbReference>
<dbReference type="PROSITE" id="PS51898">
    <property type="entry name" value="TYR_RECOMBINASE"/>
    <property type="match status" value="1"/>
</dbReference>
<dbReference type="EMBL" id="JBHUJD010000026">
    <property type="protein sequence ID" value="MFD2312015.1"/>
    <property type="molecule type" value="Genomic_DNA"/>
</dbReference>
<dbReference type="RefSeq" id="WP_377535905.1">
    <property type="nucleotide sequence ID" value="NZ_JAPIVK010000029.1"/>
</dbReference>
<feature type="domain" description="Tyr recombinase" evidence="2">
    <location>
        <begin position="1"/>
        <end position="49"/>
    </location>
</feature>
<organism evidence="3 4">
    <name type="scientific">Microbulbifer halophilus</name>
    <dbReference type="NCBI Taxonomy" id="453963"/>
    <lineage>
        <taxon>Bacteria</taxon>
        <taxon>Pseudomonadati</taxon>
        <taxon>Pseudomonadota</taxon>
        <taxon>Gammaproteobacteria</taxon>
        <taxon>Cellvibrionales</taxon>
        <taxon>Microbulbiferaceae</taxon>
        <taxon>Microbulbifer</taxon>
    </lineage>
</organism>
<keyword evidence="4" id="KW-1185">Reference proteome</keyword>
<evidence type="ECO:0000313" key="4">
    <source>
        <dbReference type="Proteomes" id="UP001597425"/>
    </source>
</evidence>
<protein>
    <submittedName>
        <fullName evidence="3">Tyrosine-type recombinase/integrase</fullName>
    </submittedName>
</protein>
<comment type="caution">
    <text evidence="3">The sequence shown here is derived from an EMBL/GenBank/DDBJ whole genome shotgun (WGS) entry which is preliminary data.</text>
</comment>
<dbReference type="InterPro" id="IPR002104">
    <property type="entry name" value="Integrase_catalytic"/>
</dbReference>
<proteinExistence type="predicted"/>
<keyword evidence="1" id="KW-0233">DNA recombination</keyword>
<evidence type="ECO:0000259" key="2">
    <source>
        <dbReference type="PROSITE" id="PS51898"/>
    </source>
</evidence>
<reference evidence="4" key="1">
    <citation type="journal article" date="2019" name="Int. J. Syst. Evol. Microbiol.">
        <title>The Global Catalogue of Microorganisms (GCM) 10K type strain sequencing project: providing services to taxonomists for standard genome sequencing and annotation.</title>
        <authorList>
            <consortium name="The Broad Institute Genomics Platform"/>
            <consortium name="The Broad Institute Genome Sequencing Center for Infectious Disease"/>
            <person name="Wu L."/>
            <person name="Ma J."/>
        </authorList>
    </citation>
    <scope>NUCLEOTIDE SEQUENCE [LARGE SCALE GENOMIC DNA]</scope>
    <source>
        <strain evidence="4">KCTC 12848</strain>
    </source>
</reference>
<dbReference type="SUPFAM" id="SSF56349">
    <property type="entry name" value="DNA breaking-rejoining enzymes"/>
    <property type="match status" value="1"/>
</dbReference>
<dbReference type="InterPro" id="IPR013762">
    <property type="entry name" value="Integrase-like_cat_sf"/>
</dbReference>
<accession>A0ABW5EHC2</accession>
<sequence length="63" mass="6890">MRHSFATHLLECGLSLAQIQSLLGHSSPTTTARYVRLTESIERDSAATINSLVNSLHVDLGRL</sequence>